<dbReference type="PANTHER" id="PTHR12526">
    <property type="entry name" value="GLYCOSYLTRANSFERASE"/>
    <property type="match status" value="1"/>
</dbReference>
<dbReference type="PANTHER" id="PTHR12526:SF630">
    <property type="entry name" value="GLYCOSYLTRANSFERASE"/>
    <property type="match status" value="1"/>
</dbReference>
<proteinExistence type="predicted"/>
<evidence type="ECO:0000259" key="2">
    <source>
        <dbReference type="Pfam" id="PF13439"/>
    </source>
</evidence>
<dbReference type="Pfam" id="PF13439">
    <property type="entry name" value="Glyco_transf_4"/>
    <property type="match status" value="1"/>
</dbReference>
<sequence>MKWRTEVADASARNMSFGTAVMEGMRFAPVSASPPAGLRRQIAISVRRNAACIDRMGSINFYVPACRAGSILSVASVLQLISSLTVGGAERLLINFAASCTPGVGVPQVFVVINDRIHPDFEAELTASGHPVYFLRRAPGNRNPRIILTLLNIIRRHDIRAIHAHDSGAKHFAMLSKLYRPMSVGTTIHNTGIVQTWDRVKLRLHQRFVDWNIAISAAVERECQSVNLKRLFKVHNGIPLQPFRAIDRERSFAAPLRLVNVARIYPKQKGQDILIKAVAICAAKGLDLRCDFVGSPPEGDSATVGSLKALTIAEGVSDRIRFLCGRTDVREPLSAADIFILPSRFEGFGLVLLEAMAAGLPVIAADVDGPAELLVDGSNGIKFAVGSSEDLADKIMALAARSDLATRLAATGRHFVTEFDIANMRDQYFAIYAQMMKVS</sequence>
<dbReference type="InterPro" id="IPR001296">
    <property type="entry name" value="Glyco_trans_1"/>
</dbReference>
<protein>
    <submittedName>
        <fullName evidence="3">Glycosyltransferase family 1 protein</fullName>
    </submittedName>
</protein>
<reference evidence="3 4" key="1">
    <citation type="submission" date="2019-02" db="EMBL/GenBank/DDBJ databases">
        <title>Emended description of the genus Rhodopseudomonas and description of Rhodopseudomonas albus sp. nov., a non-phototrophic, heavy-metal-tolerant bacterium isolated from garden soil.</title>
        <authorList>
            <person name="Bao Z."/>
            <person name="Cao W.W."/>
            <person name="Sato Y."/>
            <person name="Nishizawa T."/>
            <person name="Zhao J."/>
            <person name="Guo Y."/>
            <person name="Ohta H."/>
        </authorList>
    </citation>
    <scope>NUCLEOTIDE SEQUENCE [LARGE SCALE GENOMIC DNA]</scope>
    <source>
        <strain evidence="3 4">SK50-23</strain>
    </source>
</reference>
<gene>
    <name evidence="3" type="ORF">RPMA_24405</name>
</gene>
<dbReference type="SUPFAM" id="SSF53756">
    <property type="entry name" value="UDP-Glycosyltransferase/glycogen phosphorylase"/>
    <property type="match status" value="1"/>
</dbReference>
<name>A0ABX8AGD2_9BRAD</name>
<evidence type="ECO:0000313" key="4">
    <source>
        <dbReference type="Proteomes" id="UP000682843"/>
    </source>
</evidence>
<feature type="domain" description="Glycosyltransferase subfamily 4-like N-terminal" evidence="2">
    <location>
        <begin position="86"/>
        <end position="240"/>
    </location>
</feature>
<dbReference type="Pfam" id="PF00534">
    <property type="entry name" value="Glycos_transf_1"/>
    <property type="match status" value="1"/>
</dbReference>
<evidence type="ECO:0000313" key="3">
    <source>
        <dbReference type="EMBL" id="QUS41644.1"/>
    </source>
</evidence>
<keyword evidence="4" id="KW-1185">Reference proteome</keyword>
<dbReference type="CDD" id="cd03811">
    <property type="entry name" value="GT4_GT28_WabH-like"/>
    <property type="match status" value="1"/>
</dbReference>
<evidence type="ECO:0000259" key="1">
    <source>
        <dbReference type="Pfam" id="PF00534"/>
    </source>
</evidence>
<feature type="domain" description="Glycosyl transferase family 1" evidence="1">
    <location>
        <begin position="256"/>
        <end position="414"/>
    </location>
</feature>
<dbReference type="EMBL" id="CP036498">
    <property type="protein sequence ID" value="QUS41644.1"/>
    <property type="molecule type" value="Genomic_DNA"/>
</dbReference>
<dbReference type="InterPro" id="IPR028098">
    <property type="entry name" value="Glyco_trans_4-like_N"/>
</dbReference>
<accession>A0ABX8AGD2</accession>
<dbReference type="Proteomes" id="UP000682843">
    <property type="component" value="Chromosome"/>
</dbReference>
<dbReference type="Gene3D" id="3.40.50.2000">
    <property type="entry name" value="Glycogen Phosphorylase B"/>
    <property type="match status" value="2"/>
</dbReference>
<organism evidence="3 4">
    <name type="scientific">Tardiphaga alba</name>
    <dbReference type="NCBI Taxonomy" id="340268"/>
    <lineage>
        <taxon>Bacteria</taxon>
        <taxon>Pseudomonadati</taxon>
        <taxon>Pseudomonadota</taxon>
        <taxon>Alphaproteobacteria</taxon>
        <taxon>Hyphomicrobiales</taxon>
        <taxon>Nitrobacteraceae</taxon>
        <taxon>Tardiphaga</taxon>
    </lineage>
</organism>